<feature type="binding site" evidence="11">
    <location>
        <position position="95"/>
    </location>
    <ligand>
        <name>Ca(2+)</name>
        <dbReference type="ChEBI" id="CHEBI:29108"/>
        <label>1</label>
    </ligand>
</feature>
<dbReference type="InterPro" id="IPR010255">
    <property type="entry name" value="Haem_peroxidase_sf"/>
</dbReference>
<evidence type="ECO:0000256" key="1">
    <source>
        <dbReference type="ARBA" id="ARBA00000189"/>
    </source>
</evidence>
<comment type="cofactor">
    <cofactor evidence="11">
        <name>Ca(2+)</name>
        <dbReference type="ChEBI" id="CHEBI:29108"/>
    </cofactor>
    <text evidence="11">Binds 2 calcium ions per subunit.</text>
</comment>
<keyword evidence="9" id="KW-0376">Hydrogen peroxide</keyword>
<evidence type="ECO:0000256" key="9">
    <source>
        <dbReference type="ARBA" id="ARBA00023324"/>
    </source>
</evidence>
<dbReference type="Gramene" id="AET3Gv20946900.1">
    <property type="protein sequence ID" value="AET3Gv20946900.1"/>
    <property type="gene ID" value="AET3Gv20946900"/>
</dbReference>
<organism evidence="18 19">
    <name type="scientific">Aegilops tauschii subsp. strangulata</name>
    <name type="common">Goatgrass</name>
    <dbReference type="NCBI Taxonomy" id="200361"/>
    <lineage>
        <taxon>Eukaryota</taxon>
        <taxon>Viridiplantae</taxon>
        <taxon>Streptophyta</taxon>
        <taxon>Embryophyta</taxon>
        <taxon>Tracheophyta</taxon>
        <taxon>Spermatophyta</taxon>
        <taxon>Magnoliopsida</taxon>
        <taxon>Liliopsida</taxon>
        <taxon>Poales</taxon>
        <taxon>Poaceae</taxon>
        <taxon>BOP clade</taxon>
        <taxon>Pooideae</taxon>
        <taxon>Triticodae</taxon>
        <taxon>Triticeae</taxon>
        <taxon>Triticinae</taxon>
        <taxon>Aegilops</taxon>
    </lineage>
</organism>
<feature type="disulfide bond" evidence="13">
    <location>
        <begin position="77"/>
        <end position="82"/>
    </location>
</feature>
<evidence type="ECO:0000256" key="10">
    <source>
        <dbReference type="PIRSR" id="PIRSR600823-1"/>
    </source>
</evidence>
<dbReference type="PRINTS" id="PR00461">
    <property type="entry name" value="PLPEROXIDASE"/>
</dbReference>
<evidence type="ECO:0000256" key="16">
    <source>
        <dbReference type="SAM" id="SignalP"/>
    </source>
</evidence>
<dbReference type="GO" id="GO:0042744">
    <property type="term" value="P:hydrogen peroxide catabolic process"/>
    <property type="evidence" value="ECO:0007669"/>
    <property type="project" value="UniProtKB-KW"/>
</dbReference>
<evidence type="ECO:0000256" key="5">
    <source>
        <dbReference type="ARBA" id="ARBA00022723"/>
    </source>
</evidence>
<evidence type="ECO:0000256" key="8">
    <source>
        <dbReference type="ARBA" id="ARBA00023004"/>
    </source>
</evidence>
<keyword evidence="7" id="KW-0560">Oxidoreductase</keyword>
<feature type="domain" description="Plant heme peroxidase family profile" evidence="17">
    <location>
        <begin position="34"/>
        <end position="172"/>
    </location>
</feature>
<dbReference type="GO" id="GO:0140825">
    <property type="term" value="F:lactoperoxidase activity"/>
    <property type="evidence" value="ECO:0007669"/>
    <property type="project" value="UniProtKB-EC"/>
</dbReference>
<dbReference type="InterPro" id="IPR019794">
    <property type="entry name" value="Peroxidases_AS"/>
</dbReference>
<dbReference type="Pfam" id="PF00141">
    <property type="entry name" value="peroxidase"/>
    <property type="match status" value="1"/>
</dbReference>
<keyword evidence="3" id="KW-0575">Peroxidase</keyword>
<evidence type="ECO:0000256" key="3">
    <source>
        <dbReference type="ARBA" id="ARBA00022559"/>
    </source>
</evidence>
<evidence type="ECO:0000313" key="19">
    <source>
        <dbReference type="Proteomes" id="UP000015105"/>
    </source>
</evidence>
<feature type="site" description="Transition state stabilizer" evidence="12">
    <location>
        <position position="71"/>
    </location>
</feature>
<feature type="binding site" evidence="11">
    <location>
        <position position="85"/>
    </location>
    <ligand>
        <name>Ca(2+)</name>
        <dbReference type="ChEBI" id="CHEBI:29108"/>
        <label>1</label>
    </ligand>
</feature>
<evidence type="ECO:0000256" key="4">
    <source>
        <dbReference type="ARBA" id="ARBA00022617"/>
    </source>
</evidence>
<reference evidence="18" key="3">
    <citation type="journal article" date="2017" name="Nature">
        <title>Genome sequence of the progenitor of the wheat D genome Aegilops tauschii.</title>
        <authorList>
            <person name="Luo M.C."/>
            <person name="Gu Y.Q."/>
            <person name="Puiu D."/>
            <person name="Wang H."/>
            <person name="Twardziok S.O."/>
            <person name="Deal K.R."/>
            <person name="Huo N."/>
            <person name="Zhu T."/>
            <person name="Wang L."/>
            <person name="Wang Y."/>
            <person name="McGuire P.E."/>
            <person name="Liu S."/>
            <person name="Long H."/>
            <person name="Ramasamy R.K."/>
            <person name="Rodriguez J.C."/>
            <person name="Van S.L."/>
            <person name="Yuan L."/>
            <person name="Wang Z."/>
            <person name="Xia Z."/>
            <person name="Xiao L."/>
            <person name="Anderson O.D."/>
            <person name="Ouyang S."/>
            <person name="Liang Y."/>
            <person name="Zimin A.V."/>
            <person name="Pertea G."/>
            <person name="Qi P."/>
            <person name="Bennetzen J.L."/>
            <person name="Dai X."/>
            <person name="Dawson M.W."/>
            <person name="Muller H.G."/>
            <person name="Kugler K."/>
            <person name="Rivarola-Duarte L."/>
            <person name="Spannagl M."/>
            <person name="Mayer K.F.X."/>
            <person name="Lu F.H."/>
            <person name="Bevan M.W."/>
            <person name="Leroy P."/>
            <person name="Li P."/>
            <person name="You F.M."/>
            <person name="Sun Q."/>
            <person name="Liu Z."/>
            <person name="Lyons E."/>
            <person name="Wicker T."/>
            <person name="Salzberg S.L."/>
            <person name="Devos K.M."/>
            <person name="Dvorak J."/>
        </authorList>
    </citation>
    <scope>NUCLEOTIDE SEQUENCE [LARGE SCALE GENOMIC DNA]</scope>
    <source>
        <strain evidence="18">cv. AL8/78</strain>
    </source>
</reference>
<dbReference type="GO" id="GO:0020037">
    <property type="term" value="F:heme binding"/>
    <property type="evidence" value="ECO:0007669"/>
    <property type="project" value="InterPro"/>
</dbReference>
<evidence type="ECO:0000256" key="7">
    <source>
        <dbReference type="ARBA" id="ARBA00023002"/>
    </source>
</evidence>
<reference evidence="19" key="1">
    <citation type="journal article" date="2014" name="Science">
        <title>Ancient hybridizations among the ancestral genomes of bread wheat.</title>
        <authorList>
            <consortium name="International Wheat Genome Sequencing Consortium,"/>
            <person name="Marcussen T."/>
            <person name="Sandve S.R."/>
            <person name="Heier L."/>
            <person name="Spannagl M."/>
            <person name="Pfeifer M."/>
            <person name="Jakobsen K.S."/>
            <person name="Wulff B.B."/>
            <person name="Steuernagel B."/>
            <person name="Mayer K.F."/>
            <person name="Olsen O.A."/>
        </authorList>
    </citation>
    <scope>NUCLEOTIDE SEQUENCE [LARGE SCALE GENOMIC DNA]</scope>
    <source>
        <strain evidence="19">cv. AL8/78</strain>
    </source>
</reference>
<dbReference type="Proteomes" id="UP000015105">
    <property type="component" value="Chromosome 3D"/>
</dbReference>
<dbReference type="Gene3D" id="1.10.520.10">
    <property type="match status" value="1"/>
</dbReference>
<evidence type="ECO:0000256" key="14">
    <source>
        <dbReference type="RuleBase" id="RU004241"/>
    </source>
</evidence>
<feature type="chain" id="PRO_5019065672" description="Plant heme peroxidase family profile domain-containing protein" evidence="16">
    <location>
        <begin position="26"/>
        <end position="268"/>
    </location>
</feature>
<dbReference type="PANTHER" id="PTHR31235">
    <property type="entry name" value="PEROXIDASE 25-RELATED"/>
    <property type="match status" value="1"/>
</dbReference>
<reference evidence="18" key="5">
    <citation type="journal article" date="2021" name="G3 (Bethesda)">
        <title>Aegilops tauschii genome assembly Aet v5.0 features greater sequence contiguity and improved annotation.</title>
        <authorList>
            <person name="Wang L."/>
            <person name="Zhu T."/>
            <person name="Rodriguez J.C."/>
            <person name="Deal K.R."/>
            <person name="Dubcovsky J."/>
            <person name="McGuire P.E."/>
            <person name="Lux T."/>
            <person name="Spannagl M."/>
            <person name="Mayer K.F.X."/>
            <person name="Baldrich P."/>
            <person name="Meyers B.C."/>
            <person name="Huo N."/>
            <person name="Gu Y.Q."/>
            <person name="Zhou H."/>
            <person name="Devos K.M."/>
            <person name="Bennetzen J.L."/>
            <person name="Unver T."/>
            <person name="Budak H."/>
            <person name="Gulick P.J."/>
            <person name="Galiba G."/>
            <person name="Kalapos B."/>
            <person name="Nelson D.R."/>
            <person name="Li P."/>
            <person name="You F.M."/>
            <person name="Luo M.C."/>
            <person name="Dvorak J."/>
        </authorList>
    </citation>
    <scope>NUCLEOTIDE SEQUENCE [LARGE SCALE GENOMIC DNA]</scope>
    <source>
        <strain evidence="18">cv. AL8/78</strain>
    </source>
</reference>
<keyword evidence="4" id="KW-0349">Heme</keyword>
<feature type="binding site" evidence="11">
    <location>
        <position position="81"/>
    </location>
    <ligand>
        <name>Ca(2+)</name>
        <dbReference type="ChEBI" id="CHEBI:29108"/>
        <label>1</label>
    </ligand>
</feature>
<evidence type="ECO:0000256" key="2">
    <source>
        <dbReference type="ARBA" id="ARBA00001970"/>
    </source>
</evidence>
<evidence type="ECO:0000256" key="11">
    <source>
        <dbReference type="PIRSR" id="PIRSR600823-3"/>
    </source>
</evidence>
<feature type="binding site" evidence="11">
    <location>
        <position position="76"/>
    </location>
    <ligand>
        <name>Ca(2+)</name>
        <dbReference type="ChEBI" id="CHEBI:29108"/>
        <label>1</label>
    </ligand>
</feature>
<evidence type="ECO:0000256" key="13">
    <source>
        <dbReference type="PIRSR" id="PIRSR600823-5"/>
    </source>
</evidence>
<keyword evidence="19" id="KW-1185">Reference proteome</keyword>
<keyword evidence="6 11" id="KW-0106">Calcium</keyword>
<feature type="binding site" evidence="11">
    <location>
        <position position="83"/>
    </location>
    <ligand>
        <name>Ca(2+)</name>
        <dbReference type="ChEBI" id="CHEBI:29108"/>
        <label>1</label>
    </ligand>
</feature>
<dbReference type="GO" id="GO:0046872">
    <property type="term" value="F:metal ion binding"/>
    <property type="evidence" value="ECO:0007669"/>
    <property type="project" value="UniProtKB-KW"/>
</dbReference>
<proteinExistence type="inferred from homology"/>
<feature type="region of interest" description="Disordered" evidence="15">
    <location>
        <begin position="224"/>
        <end position="244"/>
    </location>
</feature>
<feature type="active site" description="Proton acceptor" evidence="10">
    <location>
        <position position="75"/>
    </location>
</feature>
<feature type="compositionally biased region" description="Basic residues" evidence="15">
    <location>
        <begin position="183"/>
        <end position="197"/>
    </location>
</feature>
<evidence type="ECO:0000256" key="6">
    <source>
        <dbReference type="ARBA" id="ARBA00022837"/>
    </source>
</evidence>
<evidence type="ECO:0000256" key="12">
    <source>
        <dbReference type="PIRSR" id="PIRSR600823-4"/>
    </source>
</evidence>
<keyword evidence="16" id="KW-0732">Signal</keyword>
<dbReference type="SUPFAM" id="SSF48113">
    <property type="entry name" value="Heme-dependent peroxidases"/>
    <property type="match status" value="1"/>
</dbReference>
<reference evidence="18" key="4">
    <citation type="submission" date="2019-03" db="UniProtKB">
        <authorList>
            <consortium name="EnsemblPlants"/>
        </authorList>
    </citation>
    <scope>IDENTIFICATION</scope>
</reference>
<dbReference type="InterPro" id="IPR000823">
    <property type="entry name" value="Peroxidase_pln"/>
</dbReference>
<accession>A0A453GB93</accession>
<evidence type="ECO:0000259" key="17">
    <source>
        <dbReference type="PROSITE" id="PS50873"/>
    </source>
</evidence>
<reference evidence="19" key="2">
    <citation type="journal article" date="2017" name="Nat. Plants">
        <title>The Aegilops tauschii genome reveals multiple impacts of transposons.</title>
        <authorList>
            <person name="Zhao G."/>
            <person name="Zou C."/>
            <person name="Li K."/>
            <person name="Wang K."/>
            <person name="Li T."/>
            <person name="Gao L."/>
            <person name="Zhang X."/>
            <person name="Wang H."/>
            <person name="Yang Z."/>
            <person name="Liu X."/>
            <person name="Jiang W."/>
            <person name="Mao L."/>
            <person name="Kong X."/>
            <person name="Jiao Y."/>
            <person name="Jia J."/>
        </authorList>
    </citation>
    <scope>NUCLEOTIDE SEQUENCE [LARGE SCALE GENOMIC DNA]</scope>
    <source>
        <strain evidence="19">cv. AL8/78</strain>
    </source>
</reference>
<name>A0A453GB93_AEGTS</name>
<dbReference type="GO" id="GO:0006979">
    <property type="term" value="P:response to oxidative stress"/>
    <property type="evidence" value="ECO:0007669"/>
    <property type="project" value="InterPro"/>
</dbReference>
<dbReference type="InterPro" id="IPR002016">
    <property type="entry name" value="Haem_peroxidase"/>
</dbReference>
<evidence type="ECO:0000313" key="18">
    <source>
        <dbReference type="EnsemblPlants" id="AET3Gv20946900.1"/>
    </source>
</evidence>
<dbReference type="PROSITE" id="PS00436">
    <property type="entry name" value="PEROXIDASE_2"/>
    <property type="match status" value="1"/>
</dbReference>
<dbReference type="STRING" id="200361.A0A453GB93"/>
<feature type="region of interest" description="Disordered" evidence="15">
    <location>
        <begin position="146"/>
        <end position="197"/>
    </location>
</feature>
<comment type="cofactor">
    <cofactor evidence="2">
        <name>heme b</name>
        <dbReference type="ChEBI" id="CHEBI:60344"/>
    </cofactor>
</comment>
<comment type="similarity">
    <text evidence="14">Belongs to the peroxidase family.</text>
</comment>
<dbReference type="PROSITE" id="PS50873">
    <property type="entry name" value="PEROXIDASE_4"/>
    <property type="match status" value="1"/>
</dbReference>
<keyword evidence="5 11" id="KW-0479">Metal-binding</keyword>
<protein>
    <recommendedName>
        <fullName evidence="17">Plant heme peroxidase family profile domain-containing protein</fullName>
    </recommendedName>
</protein>
<dbReference type="AlphaFoldDB" id="A0A453GB93"/>
<sequence>MATGSSVVVLAVLATVAALVSPAMSLPVFTGDVGVSPGFHAASCPQLDGIVRSSVEAALQREVALAAGLLRLYFHDCFPQGCDASILLNTTSARETALLPNLTIRPRAMQLIESIRARVRCVMRRHHPARHPPQHRRVRRALVLRAAGQPRQPRPGVTGEGVPPPVAPDGQRGQAAGVLPHPGPRRRGRPRGALRRAHHRAVALRQLRGPVPARGRHLLAEAGGQLQQAPGPAAEPGRDHPRPVRQRVLQGAAVQPGRAHLRHGARQE</sequence>
<dbReference type="EnsemblPlants" id="AET3Gv20946900.1">
    <property type="protein sequence ID" value="AET3Gv20946900.1"/>
    <property type="gene ID" value="AET3Gv20946900"/>
</dbReference>
<keyword evidence="13" id="KW-1015">Disulfide bond</keyword>
<keyword evidence="8" id="KW-0408">Iron</keyword>
<comment type="catalytic activity">
    <reaction evidence="1">
        <text>2 a phenolic donor + H2O2 = 2 a phenolic radical donor + 2 H2O</text>
        <dbReference type="Rhea" id="RHEA:56136"/>
        <dbReference type="ChEBI" id="CHEBI:15377"/>
        <dbReference type="ChEBI" id="CHEBI:16240"/>
        <dbReference type="ChEBI" id="CHEBI:139520"/>
        <dbReference type="ChEBI" id="CHEBI:139521"/>
        <dbReference type="EC" id="1.11.1.7"/>
    </reaction>
</comment>
<evidence type="ECO:0000256" key="15">
    <source>
        <dbReference type="SAM" id="MobiDB-lite"/>
    </source>
</evidence>
<feature type="signal peptide" evidence="16">
    <location>
        <begin position="1"/>
        <end position="25"/>
    </location>
</feature>